<keyword evidence="4" id="KW-1185">Reference proteome</keyword>
<feature type="region of interest" description="Disordered" evidence="1">
    <location>
        <begin position="240"/>
        <end position="272"/>
    </location>
</feature>
<protein>
    <submittedName>
        <fullName evidence="3">Dynamin-related protein 5A</fullName>
    </submittedName>
</protein>
<dbReference type="GO" id="GO:0005525">
    <property type="term" value="F:GTP binding"/>
    <property type="evidence" value="ECO:0007669"/>
    <property type="project" value="InterPro"/>
</dbReference>
<dbReference type="InterPro" id="IPR030381">
    <property type="entry name" value="G_DYNAMIN_dom"/>
</dbReference>
<dbReference type="GO" id="GO:0016020">
    <property type="term" value="C:membrane"/>
    <property type="evidence" value="ECO:0007669"/>
    <property type="project" value="TreeGrafter"/>
</dbReference>
<feature type="region of interest" description="Disordered" evidence="1">
    <location>
        <begin position="425"/>
        <end position="480"/>
    </location>
</feature>
<feature type="compositionally biased region" description="Gly residues" evidence="1">
    <location>
        <begin position="539"/>
        <end position="549"/>
    </location>
</feature>
<dbReference type="PANTHER" id="PTHR11566:SF169">
    <property type="entry name" value="DYNAMIN-LIKE PROTEIN C"/>
    <property type="match status" value="1"/>
</dbReference>
<dbReference type="Gene3D" id="3.40.50.300">
    <property type="entry name" value="P-loop containing nucleotide triphosphate hydrolases"/>
    <property type="match status" value="1"/>
</dbReference>
<feature type="domain" description="Dynamin-type G" evidence="2">
    <location>
        <begin position="64"/>
        <end position="170"/>
    </location>
</feature>
<sequence>MYSGVQENTGFTASVPDARASDQRPLAKQPVAGMLKHQSTAAAQANGQAMRRRLQAAAVHFGESLAIPEIVAIGGQSDGKSSLLEAFLGFRFNVREVEMGTRRPLIVQMVHDPTALEPRCRLQDEDTDEYGPPIVPETAVADAIMRRTEDYLRKLGNIAVSSKPIVMRAEFLEEELSRRYREAAPATLALLQERCDAVSSELVAAEIRLKSAEDVGALRRAAMRYADTVARQVVTLLQGSAEPDPMQHGLTTSEERSASRAPQWPGVSGGPVQPLHHESKLFGGAAFERCLEEFHMAVNLMRFPTSMSNDRLRNIMYAYKGKHHNGGTTKAAEDIARQAAKEALGPLLDAACIRLAFILRRLYDIAADRAAATMGSKDNLHPYISFHATLRTAHQAFISKLEEQARGMLRTHLEAATSQFAMNMYAHVPDPGDPLEPSATASDEEEDEAGADDRQAGHGEGAMPTPPPAHRHMTVPETPSSAAATQVLNERLKAVQLEGAGGGVGGAAGPGRFEDNTPSRRATKSRRVVMQHAERAAGAPGGAAAGRGSGSSEDVVCSAEALFRKIRCAVATQYAPATLKSTFLDPMTERLALEVSLDLFARTDPDFGAMFSAAGAVAALASKRDMLSRRVEGLIKCKNEFQELAKCL</sequence>
<reference evidence="3 4" key="1">
    <citation type="journal article" date="2017" name="Mol. Biol. Evol.">
        <title>The 4-celled Tetrabaena socialis nuclear genome reveals the essential components for genetic control of cell number at the origin of multicellularity in the volvocine lineage.</title>
        <authorList>
            <person name="Featherston J."/>
            <person name="Arakaki Y."/>
            <person name="Hanschen E.R."/>
            <person name="Ferris P.J."/>
            <person name="Michod R.E."/>
            <person name="Olson B.J.S.C."/>
            <person name="Nozaki H."/>
            <person name="Durand P.M."/>
        </authorList>
    </citation>
    <scope>NUCLEOTIDE SEQUENCE [LARGE SCALE GENOMIC DNA]</scope>
    <source>
        <strain evidence="3 4">NIES-571</strain>
    </source>
</reference>
<dbReference type="GO" id="GO:0005737">
    <property type="term" value="C:cytoplasm"/>
    <property type="evidence" value="ECO:0007669"/>
    <property type="project" value="TreeGrafter"/>
</dbReference>
<comment type="caution">
    <text evidence="3">The sequence shown here is derived from an EMBL/GenBank/DDBJ whole genome shotgun (WGS) entry which is preliminary data.</text>
</comment>
<dbReference type="GO" id="GO:0003924">
    <property type="term" value="F:GTPase activity"/>
    <property type="evidence" value="ECO:0007669"/>
    <property type="project" value="TreeGrafter"/>
</dbReference>
<dbReference type="EMBL" id="PGGS01000004">
    <property type="protein sequence ID" value="PNH12763.1"/>
    <property type="molecule type" value="Genomic_DNA"/>
</dbReference>
<dbReference type="InterPro" id="IPR022812">
    <property type="entry name" value="Dynamin"/>
</dbReference>
<evidence type="ECO:0000313" key="3">
    <source>
        <dbReference type="EMBL" id="PNH12763.1"/>
    </source>
</evidence>
<proteinExistence type="predicted"/>
<dbReference type="Pfam" id="PF00350">
    <property type="entry name" value="Dynamin_N"/>
    <property type="match status" value="1"/>
</dbReference>
<organism evidence="3 4">
    <name type="scientific">Tetrabaena socialis</name>
    <dbReference type="NCBI Taxonomy" id="47790"/>
    <lineage>
        <taxon>Eukaryota</taxon>
        <taxon>Viridiplantae</taxon>
        <taxon>Chlorophyta</taxon>
        <taxon>core chlorophytes</taxon>
        <taxon>Chlorophyceae</taxon>
        <taxon>CS clade</taxon>
        <taxon>Chlamydomonadales</taxon>
        <taxon>Tetrabaenaceae</taxon>
        <taxon>Tetrabaena</taxon>
    </lineage>
</organism>
<feature type="compositionally biased region" description="Gly residues" evidence="1">
    <location>
        <begin position="500"/>
        <end position="509"/>
    </location>
</feature>
<evidence type="ECO:0000313" key="4">
    <source>
        <dbReference type="Proteomes" id="UP000236333"/>
    </source>
</evidence>
<feature type="region of interest" description="Disordered" evidence="1">
    <location>
        <begin position="1"/>
        <end position="22"/>
    </location>
</feature>
<dbReference type="PRINTS" id="PR00195">
    <property type="entry name" value="DYNAMIN"/>
</dbReference>
<dbReference type="AlphaFoldDB" id="A0A2J8AJT1"/>
<feature type="compositionally biased region" description="Polar residues" evidence="1">
    <location>
        <begin position="1"/>
        <end position="12"/>
    </location>
</feature>
<dbReference type="OrthoDB" id="5061070at2759"/>
<gene>
    <name evidence="3" type="ORF">TSOC_000280</name>
</gene>
<feature type="region of interest" description="Disordered" evidence="1">
    <location>
        <begin position="500"/>
        <end position="550"/>
    </location>
</feature>
<dbReference type="PROSITE" id="PS51718">
    <property type="entry name" value="G_DYNAMIN_2"/>
    <property type="match status" value="1"/>
</dbReference>
<name>A0A2J8AJT1_9CHLO</name>
<dbReference type="GO" id="GO:0008017">
    <property type="term" value="F:microtubule binding"/>
    <property type="evidence" value="ECO:0007669"/>
    <property type="project" value="TreeGrafter"/>
</dbReference>
<accession>A0A2J8AJT1</accession>
<dbReference type="InterPro" id="IPR027417">
    <property type="entry name" value="P-loop_NTPase"/>
</dbReference>
<dbReference type="Proteomes" id="UP000236333">
    <property type="component" value="Unassembled WGS sequence"/>
</dbReference>
<dbReference type="InterPro" id="IPR045063">
    <property type="entry name" value="Dynamin_N"/>
</dbReference>
<evidence type="ECO:0000259" key="2">
    <source>
        <dbReference type="PROSITE" id="PS51718"/>
    </source>
</evidence>
<evidence type="ECO:0000256" key="1">
    <source>
        <dbReference type="SAM" id="MobiDB-lite"/>
    </source>
</evidence>
<dbReference type="GO" id="GO:0005874">
    <property type="term" value="C:microtubule"/>
    <property type="evidence" value="ECO:0007669"/>
    <property type="project" value="TreeGrafter"/>
</dbReference>
<dbReference type="SUPFAM" id="SSF52540">
    <property type="entry name" value="P-loop containing nucleoside triphosphate hydrolases"/>
    <property type="match status" value="1"/>
</dbReference>
<dbReference type="PANTHER" id="PTHR11566">
    <property type="entry name" value="DYNAMIN"/>
    <property type="match status" value="1"/>
</dbReference>